<accession>A0ABS1DIB2</accession>
<sequence length="79" mass="8303">MGVGGLSRQRAREANDKCHGDGEHPRAFGYAAVASHAPIIADHERNANPVAWIEATKTVSPDPCQAANQKRLLSGAEGA</sequence>
<keyword evidence="3" id="KW-1185">Reference proteome</keyword>
<organism evidence="2 3">
    <name type="scientific">Rhodovibrio sodomensis</name>
    <dbReference type="NCBI Taxonomy" id="1088"/>
    <lineage>
        <taxon>Bacteria</taxon>
        <taxon>Pseudomonadati</taxon>
        <taxon>Pseudomonadota</taxon>
        <taxon>Alphaproteobacteria</taxon>
        <taxon>Rhodospirillales</taxon>
        <taxon>Rhodovibrionaceae</taxon>
        <taxon>Rhodovibrio</taxon>
    </lineage>
</organism>
<proteinExistence type="predicted"/>
<comment type="caution">
    <text evidence="2">The sequence shown here is derived from an EMBL/GenBank/DDBJ whole genome shotgun (WGS) entry which is preliminary data.</text>
</comment>
<evidence type="ECO:0000256" key="1">
    <source>
        <dbReference type="SAM" id="MobiDB-lite"/>
    </source>
</evidence>
<evidence type="ECO:0000313" key="2">
    <source>
        <dbReference type="EMBL" id="MBK1670194.1"/>
    </source>
</evidence>
<feature type="region of interest" description="Disordered" evidence="1">
    <location>
        <begin position="1"/>
        <end position="25"/>
    </location>
</feature>
<reference evidence="2 3" key="1">
    <citation type="journal article" date="2020" name="Microorganisms">
        <title>Osmotic Adaptation and Compatible Solute Biosynthesis of Phototrophic Bacteria as Revealed from Genome Analyses.</title>
        <authorList>
            <person name="Imhoff J.F."/>
            <person name="Rahn T."/>
            <person name="Kunzel S."/>
            <person name="Keller A."/>
            <person name="Neulinger S.C."/>
        </authorList>
    </citation>
    <scope>NUCLEOTIDE SEQUENCE [LARGE SCALE GENOMIC DNA]</scope>
    <source>
        <strain evidence="2 3">DSM 9895</strain>
    </source>
</reference>
<dbReference type="Proteomes" id="UP001296873">
    <property type="component" value="Unassembled WGS sequence"/>
</dbReference>
<gene>
    <name evidence="2" type="ORF">CKO28_19350</name>
</gene>
<evidence type="ECO:0000313" key="3">
    <source>
        <dbReference type="Proteomes" id="UP001296873"/>
    </source>
</evidence>
<protein>
    <submittedName>
        <fullName evidence="2">Uncharacterized protein</fullName>
    </submittedName>
</protein>
<feature type="compositionally biased region" description="Basic and acidic residues" evidence="1">
    <location>
        <begin position="10"/>
        <end position="25"/>
    </location>
</feature>
<name>A0ABS1DIB2_9PROT</name>
<dbReference type="EMBL" id="NRRL01000079">
    <property type="protein sequence ID" value="MBK1670194.1"/>
    <property type="molecule type" value="Genomic_DNA"/>
</dbReference>